<keyword evidence="3" id="KW-0560">Oxidoreductase</keyword>
<protein>
    <submittedName>
        <fullName evidence="4">Dehydrogenases with different specificities</fullName>
    </submittedName>
</protein>
<reference evidence="4 5" key="1">
    <citation type="submission" date="2015-01" db="EMBL/GenBank/DDBJ databases">
        <title>Lactococcus lactis subsp.lactis JCM 5805 whole genome shotgun sequence.</title>
        <authorList>
            <person name="Fujii T."/>
            <person name="Tomita Y."/>
            <person name="Ikushima S."/>
            <person name="Fujiwara D."/>
        </authorList>
    </citation>
    <scope>NUCLEOTIDE SEQUENCE [LARGE SCALE GENOMIC DNA]</scope>
    <source>
        <strain evidence="4 5">JCM 5805</strain>
    </source>
</reference>
<dbReference type="PRINTS" id="PR00081">
    <property type="entry name" value="GDHRDH"/>
</dbReference>
<evidence type="ECO:0000313" key="4">
    <source>
        <dbReference type="EMBL" id="GAM81738.1"/>
    </source>
</evidence>
<keyword evidence="2" id="KW-0521">NADP</keyword>
<dbReference type="Gene3D" id="3.40.50.720">
    <property type="entry name" value="NAD(P)-binding Rossmann-like Domain"/>
    <property type="match status" value="1"/>
</dbReference>
<dbReference type="GO" id="GO:0016491">
    <property type="term" value="F:oxidoreductase activity"/>
    <property type="evidence" value="ECO:0007669"/>
    <property type="project" value="UniProtKB-KW"/>
</dbReference>
<dbReference type="InterPro" id="IPR036291">
    <property type="entry name" value="NAD(P)-bd_dom_sf"/>
</dbReference>
<sequence length="279" mass="30835">MTNNKCLKATTKTQRRKITKTLITGANKGIGFALAQNLGHRGYEVLIGARNETRGQEAVEKLKAEGITAEFVKVDLDDLNQLTSLSALTDIDLLINNAGISGNIHSDKGHLDMEKSAFDYSTTDLEETIKTNFLGTHAVIKELLPHSLTENAKIINITVPVSQEYWMPLAYVTSKAAQNAMTFAFGHQFKKDKSKKQIFAVMPGAVATDLNGAKVGDSPFVKSPEETAQMISKFIFDDKNHNAQIINFDGTIYDNYEPGLRNKVIKDVAKNGLKRKFKK</sequence>
<evidence type="ECO:0000256" key="2">
    <source>
        <dbReference type="ARBA" id="ARBA00022857"/>
    </source>
</evidence>
<gene>
    <name evidence="4" type="ORF">JCM5805K_2862</name>
</gene>
<evidence type="ECO:0000313" key="5">
    <source>
        <dbReference type="Proteomes" id="UP000031847"/>
    </source>
</evidence>
<dbReference type="EMBL" id="BBSI01000041">
    <property type="protein sequence ID" value="GAM81738.1"/>
    <property type="molecule type" value="Genomic_DNA"/>
</dbReference>
<dbReference type="InterPro" id="IPR002347">
    <property type="entry name" value="SDR_fam"/>
</dbReference>
<evidence type="ECO:0000256" key="3">
    <source>
        <dbReference type="ARBA" id="ARBA00023002"/>
    </source>
</evidence>
<evidence type="ECO:0000256" key="1">
    <source>
        <dbReference type="ARBA" id="ARBA00006484"/>
    </source>
</evidence>
<comment type="caution">
    <text evidence="4">The sequence shown here is derived from an EMBL/GenBank/DDBJ whole genome shotgun (WGS) entry which is preliminary data.</text>
</comment>
<dbReference type="RefSeq" id="WP_023189514.1">
    <property type="nucleotide sequence ID" value="NZ_BAABQR010000003.1"/>
</dbReference>
<comment type="similarity">
    <text evidence="1">Belongs to the short-chain dehydrogenases/reductases (SDR) family.</text>
</comment>
<dbReference type="AlphaFoldDB" id="A0A0B8R3A2"/>
<organism evidence="4 5">
    <name type="scientific">Lactococcus lactis subsp. lactis</name>
    <name type="common">Streptococcus lactis</name>
    <dbReference type="NCBI Taxonomy" id="1360"/>
    <lineage>
        <taxon>Bacteria</taxon>
        <taxon>Bacillati</taxon>
        <taxon>Bacillota</taxon>
        <taxon>Bacilli</taxon>
        <taxon>Lactobacillales</taxon>
        <taxon>Streptococcaceae</taxon>
        <taxon>Lactococcus</taxon>
    </lineage>
</organism>
<dbReference type="Pfam" id="PF00106">
    <property type="entry name" value="adh_short"/>
    <property type="match status" value="1"/>
</dbReference>
<dbReference type="PANTHER" id="PTHR43963:SF6">
    <property type="entry name" value="CHAIN DEHYDROGENASE FAMILY PROTEIN, PUTATIVE (AFU_ORTHOLOGUE AFUA_3G15350)-RELATED"/>
    <property type="match status" value="1"/>
</dbReference>
<dbReference type="PANTHER" id="PTHR43963">
    <property type="entry name" value="CARBONYL REDUCTASE 1-RELATED"/>
    <property type="match status" value="1"/>
</dbReference>
<dbReference type="Proteomes" id="UP000031847">
    <property type="component" value="Unassembled WGS sequence"/>
</dbReference>
<dbReference type="PATRIC" id="fig|1360.96.peg.643"/>
<dbReference type="SUPFAM" id="SSF51735">
    <property type="entry name" value="NAD(P)-binding Rossmann-fold domains"/>
    <property type="match status" value="1"/>
</dbReference>
<accession>A0A0B8R3A2</accession>
<proteinExistence type="inferred from homology"/>
<name>A0A0B8R3A2_LACLL</name>